<dbReference type="PANTHER" id="PTHR28094:SF2">
    <property type="entry name" value="BACTERIOPHAGE T5 ORF172 DNA-BINDING DOMAIN-CONTAINING PROTEIN"/>
    <property type="match status" value="1"/>
</dbReference>
<dbReference type="AlphaFoldDB" id="A0A8H3ET49"/>
<proteinExistence type="predicted"/>
<feature type="compositionally biased region" description="Low complexity" evidence="1">
    <location>
        <begin position="362"/>
        <end position="374"/>
    </location>
</feature>
<feature type="region of interest" description="Disordered" evidence="1">
    <location>
        <begin position="362"/>
        <end position="385"/>
    </location>
</feature>
<dbReference type="Proteomes" id="UP000664169">
    <property type="component" value="Unassembled WGS sequence"/>
</dbReference>
<feature type="compositionally biased region" description="Low complexity" evidence="1">
    <location>
        <begin position="121"/>
        <end position="132"/>
    </location>
</feature>
<evidence type="ECO:0000313" key="4">
    <source>
        <dbReference type="Proteomes" id="UP000664169"/>
    </source>
</evidence>
<sequence>MPSTVVVGTPESILPRSDSKNPVTTCRGLTSNGRPCRRSLASSKNANKGIIAMVPHVGEDAAAYFCWQHKDQASNSVDDTAQIFDLQQRSSIDTLMEKLRLSDHQDFKNLTKPKKATARKSSQWSGASVSGSLPSTLGNPFGSGRVATPSSTSHAVTRRKRKEQIHVSFFCCMKNPHDEVLPPARPIQQVEKPLQSRPVSNSYQSSRPTRVSIPYQAPSQSIPATLEEHLSYIPPTLPSTTRTSLMTELSKPPTAADHEPGYIYIFWLTPKDVPVGAAQLASSLLQPPNHTSNVRSSRRRTSDVLLAFSDDGNNSQANAPRTIMLKIGRASNVHRRMIQWSQQCGHHITLLRYYPCHKTSSPLLSPHTSPSSSPRKIPTDRETSPSLIQKSPFIARVERLIHLELAGKRVKRNCEGCGKEHREWFEIEATRKGIREVDDIVRRWIDWAKQQ</sequence>
<protein>
    <recommendedName>
        <fullName evidence="2">Bacteriophage T5 Orf172 DNA-binding domain-containing protein</fullName>
    </recommendedName>
</protein>
<feature type="region of interest" description="Disordered" evidence="1">
    <location>
        <begin position="110"/>
        <end position="160"/>
    </location>
</feature>
<comment type="caution">
    <text evidence="3">The sequence shown here is derived from an EMBL/GenBank/DDBJ whole genome shotgun (WGS) entry which is preliminary data.</text>
</comment>
<gene>
    <name evidence="3" type="ORF">GOMPHAMPRED_007607</name>
</gene>
<dbReference type="OrthoDB" id="2417614at2759"/>
<keyword evidence="4" id="KW-1185">Reference proteome</keyword>
<organism evidence="3 4">
    <name type="scientific">Gomphillus americanus</name>
    <dbReference type="NCBI Taxonomy" id="1940652"/>
    <lineage>
        <taxon>Eukaryota</taxon>
        <taxon>Fungi</taxon>
        <taxon>Dikarya</taxon>
        <taxon>Ascomycota</taxon>
        <taxon>Pezizomycotina</taxon>
        <taxon>Lecanoromycetes</taxon>
        <taxon>OSLEUM clade</taxon>
        <taxon>Ostropomycetidae</taxon>
        <taxon>Ostropales</taxon>
        <taxon>Graphidaceae</taxon>
        <taxon>Gomphilloideae</taxon>
        <taxon>Gomphillus</taxon>
    </lineage>
</organism>
<feature type="compositionally biased region" description="Polar residues" evidence="1">
    <location>
        <begin position="197"/>
        <end position="209"/>
    </location>
</feature>
<dbReference type="PANTHER" id="PTHR28094">
    <property type="entry name" value="MEIOTICALLY UP-REGULATED GENE 113 PROTEIN"/>
    <property type="match status" value="1"/>
</dbReference>
<reference evidence="3" key="1">
    <citation type="submission" date="2021-03" db="EMBL/GenBank/DDBJ databases">
        <authorList>
            <person name="Tagirdzhanova G."/>
        </authorList>
    </citation>
    <scope>NUCLEOTIDE SEQUENCE</scope>
</reference>
<evidence type="ECO:0000313" key="3">
    <source>
        <dbReference type="EMBL" id="CAF9912241.1"/>
    </source>
</evidence>
<dbReference type="InterPro" id="IPR018306">
    <property type="entry name" value="Phage_T5_Orf172_DNA-bd"/>
</dbReference>
<dbReference type="Pfam" id="PF10544">
    <property type="entry name" value="T5orf172"/>
    <property type="match status" value="1"/>
</dbReference>
<feature type="region of interest" description="Disordered" evidence="1">
    <location>
        <begin position="1"/>
        <end position="23"/>
    </location>
</feature>
<dbReference type="SMART" id="SM00974">
    <property type="entry name" value="T5orf172"/>
    <property type="match status" value="1"/>
</dbReference>
<feature type="domain" description="Bacteriophage T5 Orf172 DNA-binding" evidence="2">
    <location>
        <begin position="319"/>
        <end position="437"/>
    </location>
</feature>
<feature type="region of interest" description="Disordered" evidence="1">
    <location>
        <begin position="191"/>
        <end position="210"/>
    </location>
</feature>
<name>A0A8H3ET49_9LECA</name>
<accession>A0A8H3ET49</accession>
<dbReference type="EMBL" id="CAJPDQ010000007">
    <property type="protein sequence ID" value="CAF9912241.1"/>
    <property type="molecule type" value="Genomic_DNA"/>
</dbReference>
<dbReference type="InterPro" id="IPR053006">
    <property type="entry name" value="Meiosis_regulatory"/>
</dbReference>
<evidence type="ECO:0000259" key="2">
    <source>
        <dbReference type="SMART" id="SM00974"/>
    </source>
</evidence>
<evidence type="ECO:0000256" key="1">
    <source>
        <dbReference type="SAM" id="MobiDB-lite"/>
    </source>
</evidence>